<gene>
    <name evidence="1" type="ORF">NPIL_697561</name>
</gene>
<proteinExistence type="predicted"/>
<dbReference type="AlphaFoldDB" id="A0A8X6P0F6"/>
<evidence type="ECO:0000313" key="2">
    <source>
        <dbReference type="Proteomes" id="UP000887013"/>
    </source>
</evidence>
<accession>A0A8X6P0F6</accession>
<feature type="non-terminal residue" evidence="1">
    <location>
        <position position="1"/>
    </location>
</feature>
<reference evidence="1" key="1">
    <citation type="submission" date="2020-08" db="EMBL/GenBank/DDBJ databases">
        <title>Multicomponent nature underlies the extraordinary mechanical properties of spider dragline silk.</title>
        <authorList>
            <person name="Kono N."/>
            <person name="Nakamura H."/>
            <person name="Mori M."/>
            <person name="Yoshida Y."/>
            <person name="Ohtoshi R."/>
            <person name="Malay A.D."/>
            <person name="Moran D.A.P."/>
            <person name="Tomita M."/>
            <person name="Numata K."/>
            <person name="Arakawa K."/>
        </authorList>
    </citation>
    <scope>NUCLEOTIDE SEQUENCE</scope>
</reference>
<evidence type="ECO:0000313" key="1">
    <source>
        <dbReference type="EMBL" id="GFT41964.1"/>
    </source>
</evidence>
<comment type="caution">
    <text evidence="1">The sequence shown here is derived from an EMBL/GenBank/DDBJ whole genome shotgun (WGS) entry which is preliminary data.</text>
</comment>
<keyword evidence="2" id="KW-1185">Reference proteome</keyword>
<name>A0A8X6P0F6_NEPPI</name>
<organism evidence="1 2">
    <name type="scientific">Nephila pilipes</name>
    <name type="common">Giant wood spider</name>
    <name type="synonym">Nephila maculata</name>
    <dbReference type="NCBI Taxonomy" id="299642"/>
    <lineage>
        <taxon>Eukaryota</taxon>
        <taxon>Metazoa</taxon>
        <taxon>Ecdysozoa</taxon>
        <taxon>Arthropoda</taxon>
        <taxon>Chelicerata</taxon>
        <taxon>Arachnida</taxon>
        <taxon>Araneae</taxon>
        <taxon>Araneomorphae</taxon>
        <taxon>Entelegynae</taxon>
        <taxon>Araneoidea</taxon>
        <taxon>Nephilidae</taxon>
        <taxon>Nephila</taxon>
    </lineage>
</organism>
<protein>
    <submittedName>
        <fullName evidence="1">Uncharacterized protein</fullName>
    </submittedName>
</protein>
<sequence length="85" mass="9388">SFGICGVVIFSFISLPMAKRARHLSESEMCKVMKESDFAVSDDSASDISIYSESEGFFSSDAEECNYEEQLPLHVFPEPAVGLLK</sequence>
<dbReference type="EMBL" id="BMAW01110193">
    <property type="protein sequence ID" value="GFT41964.1"/>
    <property type="molecule type" value="Genomic_DNA"/>
</dbReference>
<dbReference type="Proteomes" id="UP000887013">
    <property type="component" value="Unassembled WGS sequence"/>
</dbReference>